<dbReference type="Gene3D" id="3.40.50.300">
    <property type="entry name" value="P-loop containing nucleotide triphosphate hydrolases"/>
    <property type="match status" value="1"/>
</dbReference>
<accession>A0A507C7H8</accession>
<evidence type="ECO:0000313" key="3">
    <source>
        <dbReference type="Proteomes" id="UP000319731"/>
    </source>
</evidence>
<feature type="region of interest" description="Disordered" evidence="1">
    <location>
        <begin position="36"/>
        <end position="65"/>
    </location>
</feature>
<dbReference type="GeneID" id="42003700"/>
<dbReference type="PANTHER" id="PTHR46434">
    <property type="entry name" value="GENETIC INTERACTOR OF PROHIBITINS 3, MITOCHONDRIAL"/>
    <property type="match status" value="1"/>
</dbReference>
<evidence type="ECO:0000313" key="2">
    <source>
        <dbReference type="EMBL" id="TPX35099.1"/>
    </source>
</evidence>
<evidence type="ECO:0000256" key="1">
    <source>
        <dbReference type="SAM" id="MobiDB-lite"/>
    </source>
</evidence>
<dbReference type="InterPro" id="IPR027417">
    <property type="entry name" value="P-loop_NTPase"/>
</dbReference>
<keyword evidence="3" id="KW-1185">Reference proteome</keyword>
<protein>
    <submittedName>
        <fullName evidence="2">Uncharacterized protein</fullName>
    </submittedName>
</protein>
<comment type="caution">
    <text evidence="2">The sequence shown here is derived from an EMBL/GenBank/DDBJ whole genome shotgun (WGS) entry which is preliminary data.</text>
</comment>
<reference evidence="2 3" key="1">
    <citation type="journal article" date="2019" name="Sci. Rep.">
        <title>Comparative genomics of chytrid fungi reveal insights into the obligate biotrophic and pathogenic lifestyle of Synchytrium endobioticum.</title>
        <authorList>
            <person name="van de Vossenberg B.T.L.H."/>
            <person name="Warris S."/>
            <person name="Nguyen H.D.T."/>
            <person name="van Gent-Pelzer M.P.E."/>
            <person name="Joly D.L."/>
            <person name="van de Geest H.C."/>
            <person name="Bonants P.J.M."/>
            <person name="Smith D.S."/>
            <person name="Levesque C.A."/>
            <person name="van der Lee T.A.J."/>
        </authorList>
    </citation>
    <scope>NUCLEOTIDE SEQUENCE [LARGE SCALE GENOMIC DNA]</scope>
    <source>
        <strain evidence="2 3">JEL517</strain>
    </source>
</reference>
<sequence>MSVASIVLQWMKTACRHHHASLYKPILAARRVYSTTQSPASPTSTPKISSILPPATNPTASSSTKVFRPTKCPSCGAPFQTTHPDNPGYPAKGHTCCERCRKIKFENIASKRSITDIGTLWKQIHADILKHPYPHPESRVHVVIDWSDLPGSIIPNLAQHLRTLVDPRSPPGKAQRVSIVINKIDLLPNRRNNLKKYLEPWIQDLNVGHIHVVSALSGYNMKEWLKSISSRRTYLIGTTNVGKSNLISAARVILEAPQIIRDKGYEAAATLKKLGAAIVNGELVLNRRRPESLLLSSSIPGTTADINVVKLGERHTLIDTPGILNPEQITNYLNPNELKLVIPTRPLKHRPINIQSGQSILLGGLIRIDVIATEPDKKSIQITPHISHRIRPHMCGTHNVQSLLDKHLGKDKVLIPPLRRDFPRWIRAKEIVMEGPGGGAYLVGDVAFAGLGWINVSATVDKVTLVIWSIDGLGVTSRPSLYMGGPYTPIPRTKKASSSNDGQ</sequence>
<feature type="compositionally biased region" description="Low complexity" evidence="1">
    <location>
        <begin position="36"/>
        <end position="46"/>
    </location>
</feature>
<dbReference type="PANTHER" id="PTHR46434:SF1">
    <property type="entry name" value="GENETIC INTERACTOR OF PROHIBITINS 3, MITOCHONDRIAL"/>
    <property type="match status" value="1"/>
</dbReference>
<dbReference type="EMBL" id="QEAO01000010">
    <property type="protein sequence ID" value="TPX35099.1"/>
    <property type="molecule type" value="Genomic_DNA"/>
</dbReference>
<organism evidence="2 3">
    <name type="scientific">Synchytrium microbalum</name>
    <dbReference type="NCBI Taxonomy" id="1806994"/>
    <lineage>
        <taxon>Eukaryota</taxon>
        <taxon>Fungi</taxon>
        <taxon>Fungi incertae sedis</taxon>
        <taxon>Chytridiomycota</taxon>
        <taxon>Chytridiomycota incertae sedis</taxon>
        <taxon>Chytridiomycetes</taxon>
        <taxon>Synchytriales</taxon>
        <taxon>Synchytriaceae</taxon>
        <taxon>Synchytrium</taxon>
    </lineage>
</organism>
<dbReference type="Proteomes" id="UP000319731">
    <property type="component" value="Unassembled WGS sequence"/>
</dbReference>
<dbReference type="OrthoDB" id="1696305at2759"/>
<dbReference type="AlphaFoldDB" id="A0A507C7H8"/>
<proteinExistence type="predicted"/>
<dbReference type="SUPFAM" id="SSF52540">
    <property type="entry name" value="P-loop containing nucleoside triphosphate hydrolases"/>
    <property type="match status" value="1"/>
</dbReference>
<dbReference type="STRING" id="1806994.A0A507C7H8"/>
<name>A0A507C7H8_9FUNG</name>
<dbReference type="RefSeq" id="XP_031025684.1">
    <property type="nucleotide sequence ID" value="XM_031168403.1"/>
</dbReference>
<gene>
    <name evidence="2" type="ORF">SmJEL517_g02475</name>
</gene>
<dbReference type="InterPro" id="IPR050896">
    <property type="entry name" value="Mito_lipid_metab_GTPase"/>
</dbReference>
<dbReference type="GO" id="GO:0005739">
    <property type="term" value="C:mitochondrion"/>
    <property type="evidence" value="ECO:0007669"/>
    <property type="project" value="TreeGrafter"/>
</dbReference>